<dbReference type="EMBL" id="OA882277">
    <property type="protein sequence ID" value="CAD7274358.1"/>
    <property type="molecule type" value="Genomic_DNA"/>
</dbReference>
<dbReference type="GO" id="GO:0005789">
    <property type="term" value="C:endoplasmic reticulum membrane"/>
    <property type="evidence" value="ECO:0007669"/>
    <property type="project" value="UniProtKB-SubCell"/>
</dbReference>
<evidence type="ECO:0000256" key="7">
    <source>
        <dbReference type="ARBA" id="ARBA00023136"/>
    </source>
</evidence>
<organism evidence="9">
    <name type="scientific">Notodromas monacha</name>
    <dbReference type="NCBI Taxonomy" id="399045"/>
    <lineage>
        <taxon>Eukaryota</taxon>
        <taxon>Metazoa</taxon>
        <taxon>Ecdysozoa</taxon>
        <taxon>Arthropoda</taxon>
        <taxon>Crustacea</taxon>
        <taxon>Oligostraca</taxon>
        <taxon>Ostracoda</taxon>
        <taxon>Podocopa</taxon>
        <taxon>Podocopida</taxon>
        <taxon>Cypridocopina</taxon>
        <taxon>Cypridoidea</taxon>
        <taxon>Cyprididae</taxon>
        <taxon>Notodromas</taxon>
    </lineage>
</organism>
<keyword evidence="5" id="KW-0256">Endoplasmic reticulum</keyword>
<dbReference type="EMBL" id="CAJPEX010000240">
    <property type="protein sequence ID" value="CAG0914510.1"/>
    <property type="molecule type" value="Genomic_DNA"/>
</dbReference>
<dbReference type="PANTHER" id="PTHR13505:SF7">
    <property type="entry name" value="TRANSMEMBRANE PROTEIN 208"/>
    <property type="match status" value="1"/>
</dbReference>
<keyword evidence="4 8" id="KW-0812">Transmembrane</keyword>
<feature type="transmembrane region" description="Helical" evidence="8">
    <location>
        <begin position="47"/>
        <end position="67"/>
    </location>
</feature>
<keyword evidence="7 8" id="KW-0472">Membrane</keyword>
<evidence type="ECO:0000313" key="10">
    <source>
        <dbReference type="Proteomes" id="UP000678499"/>
    </source>
</evidence>
<gene>
    <name evidence="9" type="ORF">NMOB1V02_LOCUS2194</name>
</gene>
<evidence type="ECO:0000256" key="1">
    <source>
        <dbReference type="ARBA" id="ARBA00004477"/>
    </source>
</evidence>
<keyword evidence="6 8" id="KW-1133">Transmembrane helix</keyword>
<evidence type="ECO:0000256" key="5">
    <source>
        <dbReference type="ARBA" id="ARBA00022824"/>
    </source>
</evidence>
<evidence type="ECO:0000256" key="4">
    <source>
        <dbReference type="ARBA" id="ARBA00022692"/>
    </source>
</evidence>
<dbReference type="InterPro" id="IPR008506">
    <property type="entry name" value="SND2/TMEM208"/>
</dbReference>
<proteinExistence type="inferred from homology"/>
<dbReference type="Proteomes" id="UP000678499">
    <property type="component" value="Unassembled WGS sequence"/>
</dbReference>
<keyword evidence="10" id="KW-1185">Reference proteome</keyword>
<evidence type="ECO:0000256" key="6">
    <source>
        <dbReference type="ARBA" id="ARBA00022989"/>
    </source>
</evidence>
<protein>
    <recommendedName>
        <fullName evidence="3">Transmembrane protein 208</fullName>
    </recommendedName>
</protein>
<evidence type="ECO:0000256" key="3">
    <source>
        <dbReference type="ARBA" id="ARBA00015033"/>
    </source>
</evidence>
<name>A0A7R9GAZ4_9CRUS</name>
<dbReference type="GO" id="GO:0005773">
    <property type="term" value="C:vacuole"/>
    <property type="evidence" value="ECO:0007669"/>
    <property type="project" value="GOC"/>
</dbReference>
<reference evidence="9" key="1">
    <citation type="submission" date="2020-11" db="EMBL/GenBank/DDBJ databases">
        <authorList>
            <person name="Tran Van P."/>
        </authorList>
    </citation>
    <scope>NUCLEOTIDE SEQUENCE</scope>
</reference>
<dbReference type="AlphaFoldDB" id="A0A7R9GAZ4"/>
<sequence length="170" mass="19890">MPKVATKGQKQIFEENQETLAFYRKMLIASNAFYLFISFLRRDTMPWTDIAFFIFSSLIFIGSYRFMAYMAKAKTSPTGQLTDAGTDLNVSSGTAEHVKDIIILTSICQCLSVISNYFWLLWLLVPLMAFRLFWKYILKPYFFQPVPVENEERNEKKAKKLERKMAKAKY</sequence>
<evidence type="ECO:0000313" key="9">
    <source>
        <dbReference type="EMBL" id="CAD7274358.1"/>
    </source>
</evidence>
<comment type="subcellular location">
    <subcellularLocation>
        <location evidence="1">Endoplasmic reticulum membrane</location>
        <topology evidence="1">Multi-pass membrane protein</topology>
    </subcellularLocation>
</comment>
<dbReference type="PANTHER" id="PTHR13505">
    <property type="entry name" value="TRANSMEMBRANE PROTEIN 208"/>
    <property type="match status" value="1"/>
</dbReference>
<dbReference type="Pfam" id="PF05620">
    <property type="entry name" value="TMEM208_SND2"/>
    <property type="match status" value="1"/>
</dbReference>
<comment type="similarity">
    <text evidence="2">Belongs to the TMEM208 family.</text>
</comment>
<evidence type="ECO:0000256" key="2">
    <source>
        <dbReference type="ARBA" id="ARBA00009950"/>
    </source>
</evidence>
<dbReference type="OrthoDB" id="10263060at2759"/>
<accession>A0A7R9GAZ4</accession>
<feature type="transmembrane region" description="Helical" evidence="8">
    <location>
        <begin position="20"/>
        <end position="40"/>
    </location>
</feature>
<evidence type="ECO:0000256" key="8">
    <source>
        <dbReference type="SAM" id="Phobius"/>
    </source>
</evidence>
<feature type="transmembrane region" description="Helical" evidence="8">
    <location>
        <begin position="117"/>
        <end position="134"/>
    </location>
</feature>
<dbReference type="GO" id="GO:0006624">
    <property type="term" value="P:vacuolar protein processing"/>
    <property type="evidence" value="ECO:0007669"/>
    <property type="project" value="TreeGrafter"/>
</dbReference>